<keyword evidence="2 5" id="KW-0812">Transmembrane</keyword>
<gene>
    <name evidence="7" type="ORF">TUM19329_13960</name>
</gene>
<sequence>MVAFGSYLAGLFAFQNKGWLRIFYLSLVVLTSYQVLFINTGRTGYIVYFILMVLLLLQKISFKKSVPGIMLLCGMMLAVYYTSPVLQFRVNDLLGDIKIIHQNNKENTSLGFRVQFHKYAKSLFTTHPFIGIGTGGFKYRISKDNPVPGWGTKLTDPHSQYWLTLSEQGVIGLLFLLFFLGSLFITSFQLTETRPILLGVLAAFSSSAFADTILCYSTAGFMLVFMSALSLGELIEKRVLFVKGKEFSSSTAYFISATDVG</sequence>
<dbReference type="AlphaFoldDB" id="A0A6F8T2Y6"/>
<keyword evidence="8" id="KW-1185">Reference proteome</keyword>
<name>A0A6F8T2Y6_9GAMM</name>
<feature type="transmembrane region" description="Helical" evidence="5">
    <location>
        <begin position="68"/>
        <end position="88"/>
    </location>
</feature>
<keyword evidence="4 5" id="KW-0472">Membrane</keyword>
<dbReference type="Proteomes" id="UP000502894">
    <property type="component" value="Chromosome"/>
</dbReference>
<dbReference type="PANTHER" id="PTHR37422:SF13">
    <property type="entry name" value="LIPOPOLYSACCHARIDE BIOSYNTHESIS PROTEIN PA4999-RELATED"/>
    <property type="match status" value="1"/>
</dbReference>
<organism evidence="7 8">
    <name type="scientific">Legionella antarctica</name>
    <dbReference type="NCBI Taxonomy" id="2708020"/>
    <lineage>
        <taxon>Bacteria</taxon>
        <taxon>Pseudomonadati</taxon>
        <taxon>Pseudomonadota</taxon>
        <taxon>Gammaproteobacteria</taxon>
        <taxon>Legionellales</taxon>
        <taxon>Legionellaceae</taxon>
        <taxon>Legionella</taxon>
    </lineage>
</organism>
<feature type="domain" description="O-antigen ligase-related" evidence="6">
    <location>
        <begin position="29"/>
        <end position="177"/>
    </location>
</feature>
<accession>A0A6F8T2Y6</accession>
<dbReference type="KEGG" id="lant:TUM19329_13960"/>
<evidence type="ECO:0000256" key="1">
    <source>
        <dbReference type="ARBA" id="ARBA00004141"/>
    </source>
</evidence>
<evidence type="ECO:0000256" key="2">
    <source>
        <dbReference type="ARBA" id="ARBA00022692"/>
    </source>
</evidence>
<feature type="transmembrane region" description="Helical" evidence="5">
    <location>
        <begin position="45"/>
        <end position="62"/>
    </location>
</feature>
<proteinExistence type="predicted"/>
<dbReference type="Pfam" id="PF04932">
    <property type="entry name" value="Wzy_C"/>
    <property type="match status" value="1"/>
</dbReference>
<protein>
    <recommendedName>
        <fullName evidence="6">O-antigen ligase-related domain-containing protein</fullName>
    </recommendedName>
</protein>
<feature type="transmembrane region" description="Helical" evidence="5">
    <location>
        <begin position="196"/>
        <end position="229"/>
    </location>
</feature>
<dbReference type="InterPro" id="IPR051533">
    <property type="entry name" value="WaaL-like"/>
</dbReference>
<dbReference type="PANTHER" id="PTHR37422">
    <property type="entry name" value="TEICHURONIC ACID BIOSYNTHESIS PROTEIN TUAE"/>
    <property type="match status" value="1"/>
</dbReference>
<dbReference type="InterPro" id="IPR007016">
    <property type="entry name" value="O-antigen_ligase-rel_domated"/>
</dbReference>
<dbReference type="GO" id="GO:0016020">
    <property type="term" value="C:membrane"/>
    <property type="evidence" value="ECO:0007669"/>
    <property type="project" value="UniProtKB-SubCell"/>
</dbReference>
<dbReference type="EMBL" id="AP022839">
    <property type="protein sequence ID" value="BCA95035.1"/>
    <property type="molecule type" value="Genomic_DNA"/>
</dbReference>
<feature type="transmembrane region" description="Helical" evidence="5">
    <location>
        <begin position="170"/>
        <end position="190"/>
    </location>
</feature>
<evidence type="ECO:0000256" key="3">
    <source>
        <dbReference type="ARBA" id="ARBA00022989"/>
    </source>
</evidence>
<evidence type="ECO:0000256" key="4">
    <source>
        <dbReference type="ARBA" id="ARBA00023136"/>
    </source>
</evidence>
<feature type="transmembrane region" description="Helical" evidence="5">
    <location>
        <begin position="20"/>
        <end position="38"/>
    </location>
</feature>
<reference evidence="7" key="1">
    <citation type="journal article" date="2020" name="Microbiol. Resour. Announc.">
        <title>Complete Genome Sequence of Novel Psychrotolerant Legionella Strain TUM19329, Isolated from Antarctic Lake Sediment.</title>
        <authorList>
            <person name="Shimada S."/>
            <person name="Nakai R."/>
            <person name="Aoki K."/>
            <person name="Shimoeda N."/>
            <person name="Ohno G."/>
            <person name="Miyazaki Y."/>
            <person name="Kudoh S."/>
            <person name="Imura S."/>
            <person name="Watanabe K."/>
            <person name="Ishii Y."/>
            <person name="Tateda K."/>
        </authorList>
    </citation>
    <scope>NUCLEOTIDE SEQUENCE [LARGE SCALE GENOMIC DNA]</scope>
    <source>
        <strain evidence="7">TUM19329</strain>
    </source>
</reference>
<evidence type="ECO:0000259" key="6">
    <source>
        <dbReference type="Pfam" id="PF04932"/>
    </source>
</evidence>
<evidence type="ECO:0000313" key="8">
    <source>
        <dbReference type="Proteomes" id="UP000502894"/>
    </source>
</evidence>
<keyword evidence="3 5" id="KW-1133">Transmembrane helix</keyword>
<comment type="subcellular location">
    <subcellularLocation>
        <location evidence="1">Membrane</location>
        <topology evidence="1">Multi-pass membrane protein</topology>
    </subcellularLocation>
</comment>
<evidence type="ECO:0000256" key="5">
    <source>
        <dbReference type="SAM" id="Phobius"/>
    </source>
</evidence>
<evidence type="ECO:0000313" key="7">
    <source>
        <dbReference type="EMBL" id="BCA95035.1"/>
    </source>
</evidence>